<dbReference type="EMBL" id="KV453910">
    <property type="protein sequence ID" value="ODV80872.1"/>
    <property type="molecule type" value="Genomic_DNA"/>
</dbReference>
<dbReference type="GO" id="GO:0005737">
    <property type="term" value="C:cytoplasm"/>
    <property type="evidence" value="ECO:0007669"/>
    <property type="project" value="TreeGrafter"/>
</dbReference>
<dbReference type="GeneID" id="30983665"/>
<protein>
    <recommendedName>
        <fullName evidence="3">N-acetylglucosamine-induced protein 1</fullName>
    </recommendedName>
</protein>
<evidence type="ECO:0000313" key="2">
    <source>
        <dbReference type="Proteomes" id="UP000094285"/>
    </source>
</evidence>
<dbReference type="AlphaFoldDB" id="A0A1E4SNA8"/>
<evidence type="ECO:0008006" key="3">
    <source>
        <dbReference type="Google" id="ProtNLM"/>
    </source>
</evidence>
<name>A0A1E4SNA8_9ASCO</name>
<keyword evidence="2" id="KW-1185">Reference proteome</keyword>
<dbReference type="PANTHER" id="PTHR35020">
    <property type="entry name" value="N-ACETYLGLUCOSAMINE-INDUCED PROTEIN 1"/>
    <property type="match status" value="1"/>
</dbReference>
<accession>A0A1E4SNA8</accession>
<dbReference type="STRING" id="984487.A0A1E4SNA8"/>
<organism evidence="1 2">
    <name type="scientific">Suhomyces tanzawaensis NRRL Y-17324</name>
    <dbReference type="NCBI Taxonomy" id="984487"/>
    <lineage>
        <taxon>Eukaryota</taxon>
        <taxon>Fungi</taxon>
        <taxon>Dikarya</taxon>
        <taxon>Ascomycota</taxon>
        <taxon>Saccharomycotina</taxon>
        <taxon>Pichiomycetes</taxon>
        <taxon>Debaryomycetaceae</taxon>
        <taxon>Suhomyces</taxon>
    </lineage>
</organism>
<reference evidence="2" key="1">
    <citation type="submission" date="2016-05" db="EMBL/GenBank/DDBJ databases">
        <title>Comparative genomics of biotechnologically important yeasts.</title>
        <authorList>
            <consortium name="DOE Joint Genome Institute"/>
            <person name="Riley R."/>
            <person name="Haridas S."/>
            <person name="Wolfe K.H."/>
            <person name="Lopes M.R."/>
            <person name="Hittinger C.T."/>
            <person name="Goker M."/>
            <person name="Salamov A."/>
            <person name="Wisecaver J."/>
            <person name="Long T.M."/>
            <person name="Aerts A.L."/>
            <person name="Barry K."/>
            <person name="Choi C."/>
            <person name="Clum A."/>
            <person name="Coughlan A.Y."/>
            <person name="Deshpande S."/>
            <person name="Douglass A.P."/>
            <person name="Hanson S.J."/>
            <person name="Klenk H.-P."/>
            <person name="Labutti K."/>
            <person name="Lapidus A."/>
            <person name="Lindquist E."/>
            <person name="Lipzen A."/>
            <person name="Meier-Kolthoff J.P."/>
            <person name="Ohm R.A."/>
            <person name="Otillar R.P."/>
            <person name="Pangilinan J."/>
            <person name="Peng Y."/>
            <person name="Rokas A."/>
            <person name="Rosa C.A."/>
            <person name="Scheuner C."/>
            <person name="Sibirny A.A."/>
            <person name="Slot J.C."/>
            <person name="Stielow J.B."/>
            <person name="Sun H."/>
            <person name="Kurtzman C.P."/>
            <person name="Blackwell M."/>
            <person name="Grigoriev I.V."/>
            <person name="Jeffries T.W."/>
        </authorList>
    </citation>
    <scope>NUCLEOTIDE SEQUENCE [LARGE SCALE GENOMIC DNA]</scope>
    <source>
        <strain evidence="2">NRRL Y-17324</strain>
    </source>
</reference>
<proteinExistence type="predicted"/>
<dbReference type="Pfam" id="PF12239">
    <property type="entry name" value="DUF3605"/>
    <property type="match status" value="1"/>
</dbReference>
<sequence length="232" mass="26999">MSYLHTPPTTPVATTHIEALYKQFNIKIVHHHTMPNPSKVKKTPFSWLEIRYIISTNQLELFARSQEATDRYLKFKQHLKDQNVGIMDHVLNNELQWDAAGLRTGDSLFTNPQDLKIIYNQFPYYVPHNVKHFCVWTKVRICGDPNSPIGDILPQTRDVISRYVEKTFVEKYGLSWDQIVWFRNWDSLQSVKSISHIHVIVKDLEVPDEEIIGTSGSVLTEEEYNTIMGKSQ</sequence>
<dbReference type="GO" id="GO:0006044">
    <property type="term" value="P:N-acetylglucosamine metabolic process"/>
    <property type="evidence" value="ECO:0007669"/>
    <property type="project" value="TreeGrafter"/>
</dbReference>
<dbReference type="PANTHER" id="PTHR35020:SF2">
    <property type="entry name" value="N-ACETYLGLUCOSAMINE-INDUCED PROTEIN 1"/>
    <property type="match status" value="1"/>
</dbReference>
<gene>
    <name evidence="1" type="ORF">CANTADRAFT_47954</name>
</gene>
<dbReference type="RefSeq" id="XP_020065994.1">
    <property type="nucleotide sequence ID" value="XM_020209529.1"/>
</dbReference>
<evidence type="ECO:0000313" key="1">
    <source>
        <dbReference type="EMBL" id="ODV80872.1"/>
    </source>
</evidence>
<dbReference type="InterPro" id="IPR022036">
    <property type="entry name" value="DUF3605"/>
</dbReference>
<dbReference type="OrthoDB" id="10053431at2759"/>
<dbReference type="Proteomes" id="UP000094285">
    <property type="component" value="Unassembled WGS sequence"/>
</dbReference>